<dbReference type="Gene3D" id="3.30.200.20">
    <property type="entry name" value="Phosphorylase Kinase, domain 1"/>
    <property type="match status" value="1"/>
</dbReference>
<organism evidence="15 16">
    <name type="scientific">Leersia perrieri</name>
    <dbReference type="NCBI Taxonomy" id="77586"/>
    <lineage>
        <taxon>Eukaryota</taxon>
        <taxon>Viridiplantae</taxon>
        <taxon>Streptophyta</taxon>
        <taxon>Embryophyta</taxon>
        <taxon>Tracheophyta</taxon>
        <taxon>Spermatophyta</taxon>
        <taxon>Magnoliopsida</taxon>
        <taxon>Liliopsida</taxon>
        <taxon>Poales</taxon>
        <taxon>Poaceae</taxon>
        <taxon>BOP clade</taxon>
        <taxon>Oryzoideae</taxon>
        <taxon>Oryzeae</taxon>
        <taxon>Oryzinae</taxon>
        <taxon>Leersia</taxon>
    </lineage>
</organism>
<dbReference type="Gene3D" id="1.10.510.10">
    <property type="entry name" value="Transferase(Phosphotransferase) domain 1"/>
    <property type="match status" value="1"/>
</dbReference>
<dbReference type="Pfam" id="PF00400">
    <property type="entry name" value="WD40"/>
    <property type="match status" value="6"/>
</dbReference>
<feature type="repeat" description="WD" evidence="11">
    <location>
        <begin position="874"/>
        <end position="917"/>
    </location>
</feature>
<dbReference type="SUPFAM" id="SSF50978">
    <property type="entry name" value="WD40 repeat-like"/>
    <property type="match status" value="2"/>
</dbReference>
<dbReference type="CDD" id="cd00200">
    <property type="entry name" value="WD40"/>
    <property type="match status" value="1"/>
</dbReference>
<evidence type="ECO:0000259" key="14">
    <source>
        <dbReference type="PROSITE" id="PS50011"/>
    </source>
</evidence>
<dbReference type="PROSITE" id="PS00108">
    <property type="entry name" value="PROTEIN_KINASE_ST"/>
    <property type="match status" value="1"/>
</dbReference>
<dbReference type="SMART" id="SM00320">
    <property type="entry name" value="WD40"/>
    <property type="match status" value="8"/>
</dbReference>
<dbReference type="GO" id="GO:0006890">
    <property type="term" value="P:retrograde vesicle-mediated transport, Golgi to endoplasmic reticulum"/>
    <property type="evidence" value="ECO:0007669"/>
    <property type="project" value="TreeGrafter"/>
</dbReference>
<dbReference type="SUPFAM" id="SSF56112">
    <property type="entry name" value="Protein kinase-like (PK-like)"/>
    <property type="match status" value="1"/>
</dbReference>
<dbReference type="eggNOG" id="KOG0276">
    <property type="taxonomic scope" value="Eukaryota"/>
</dbReference>
<dbReference type="Gene3D" id="2.130.10.10">
    <property type="entry name" value="YVTN repeat-like/Quinoprotein amine dehydrogenase"/>
    <property type="match status" value="2"/>
</dbReference>
<reference evidence="15 16" key="1">
    <citation type="submission" date="2012-08" db="EMBL/GenBank/DDBJ databases">
        <title>Oryza genome evolution.</title>
        <authorList>
            <person name="Wing R.A."/>
        </authorList>
    </citation>
    <scope>NUCLEOTIDE SEQUENCE</scope>
</reference>
<dbReference type="PANTHER" id="PTHR19876:SF72">
    <property type="entry name" value="COATOMER WD ASSOCIATED REGION DOMAIN-CONTAINING PROTEIN"/>
    <property type="match status" value="1"/>
</dbReference>
<evidence type="ECO:0000256" key="3">
    <source>
        <dbReference type="ARBA" id="ARBA00022679"/>
    </source>
</evidence>
<dbReference type="FunFam" id="1.10.510.10:FF:000625">
    <property type="entry name" value="Cysteine-rich receptor-like protein kinase 6"/>
    <property type="match status" value="1"/>
</dbReference>
<evidence type="ECO:0000256" key="11">
    <source>
        <dbReference type="PROSITE-ProRule" id="PRU00221"/>
    </source>
</evidence>
<keyword evidence="7 12" id="KW-0067">ATP-binding</keyword>
<feature type="compositionally biased region" description="Low complexity" evidence="13">
    <location>
        <begin position="332"/>
        <end position="341"/>
    </location>
</feature>
<dbReference type="InterPro" id="IPR017441">
    <property type="entry name" value="Protein_kinase_ATP_BS"/>
</dbReference>
<protein>
    <recommendedName>
        <fullName evidence="10">Beta'-coat protein</fullName>
    </recommendedName>
</protein>
<evidence type="ECO:0000256" key="13">
    <source>
        <dbReference type="SAM" id="MobiDB-lite"/>
    </source>
</evidence>
<keyword evidence="3" id="KW-0808">Transferase</keyword>
<keyword evidence="2 11" id="KW-0853">WD repeat</keyword>
<dbReference type="Pfam" id="PF00069">
    <property type="entry name" value="Pkinase"/>
    <property type="match status" value="1"/>
</dbReference>
<sequence length="1002" mass="114118">MGYRYGFSERRKVGKGAYGTVYKGELKNGEEIAVKMLHNDTLGFDDKQFENEFQNLMRLEHPNIVRLVAYCYETQHKHAEYKGRIVFAALIHRALCFEYMPGGSLENHLSDEFHGLDWPTRYKIIKGTCEGLKYLHEGLKPPIYHLDLKPGNILLDKNMVPKLADFGLSKLFSEDKTRITQTPIGTIGYLPPEYIENNIVSNKLDIFSLGVVMLKIIAGPNWRSRSVEMSSLQEFTDQVLGNWTIRLQETWNGSSLDVYRQQVKACTEIALKCVEMDRFKRPKIVDIINQINEHQTLFGKLPIGHGPEGDLLSDHGHERLPTHSHKSVTLESSSVSHLNSSDIKENQEDDQHSSSYFKEKEEDRQMHQIIPMVHPDIPVDVHPSEPWILTGNIFGSVDILNYNTLETMNLIQAGSYEQTACSAKFIARKQWFVVGCKDGFIRVYTYDSPIQKVKRFKAHSWNITCLDVHPIEPYMVSASSSLMDKIKLWDWNKGWECIKTFEMQGLAQEIKFNPKDSQKFVVASILNAQVWNFRSSRCEFTLSGHGSLVSSFDYFTRGNQLYIITGSLDKTAKIWDCQSRTCVQTLTGHMDCVTCVCSHPDLPILLTGSNDETVRLWNSNTFRLEDVLDFELGKVTAIVCLKGSKRVAIGHDAGLVITEIGQQPLVSHGPEDKLLSDQHQKLRSYSNEAVTLESRLKRHLNLGHIQENQEEDHHNSSCLKDKGEDSAVHQIIPMERPDFPIDVHPSEPWVLTSNIAAKLIARKQWLVVGHQDGFIKVYTYESPAQQVKRFKAHPLVITCLDVHPSEPYVLSAGTMDSIKLWDWNKGWECIKKFEMPGQTYELKFNPKDEHRFAVAYLLNTQVWNFRSSRHEFTLSGHQSLVSSFDYFTRSNQLYIITGSLDNTAKIWDCQSRTCVQTLTGHMDGITCVCSHPDLPILLTGSNDETVRVWNSNTFKLEGVLDFELGKVISIACLRGSKRVVIGHHAGLVITEIRCEQPGPSNR</sequence>
<feature type="repeat" description="WD" evidence="11">
    <location>
        <begin position="586"/>
        <end position="627"/>
    </location>
</feature>
<evidence type="ECO:0000256" key="5">
    <source>
        <dbReference type="ARBA" id="ARBA00022741"/>
    </source>
</evidence>
<dbReference type="EnsemblPlants" id="LPERR11G06010.1">
    <property type="protein sequence ID" value="LPERR11G06010.1"/>
    <property type="gene ID" value="LPERR11G06010"/>
</dbReference>
<feature type="compositionally biased region" description="Basic and acidic residues" evidence="13">
    <location>
        <begin position="342"/>
        <end position="360"/>
    </location>
</feature>
<dbReference type="GO" id="GO:0006886">
    <property type="term" value="P:intracellular protein transport"/>
    <property type="evidence" value="ECO:0007669"/>
    <property type="project" value="TreeGrafter"/>
</dbReference>
<dbReference type="STRING" id="77586.A0A0D9XQB5"/>
<comment type="function">
    <text evidence="9">The coatomer is a cytosolic protein complex that binds to dilysine motifs and reversibly associates with Golgi non-clathrin-coated vesicles, which further mediate biosynthetic protein transport from the ER, via the Golgi up to the trans Golgi network. Coatomer complex is required for budding from Golgi membranes, and is essential for the retrograde Golgi-to-ER transport of dilysine-tagged proteins.</text>
</comment>
<keyword evidence="16" id="KW-1185">Reference proteome</keyword>
<feature type="binding site" evidence="12">
    <location>
        <position position="35"/>
    </location>
    <ligand>
        <name>ATP</name>
        <dbReference type="ChEBI" id="CHEBI:30616"/>
    </ligand>
</feature>
<dbReference type="GO" id="GO:0006891">
    <property type="term" value="P:intra-Golgi vesicle-mediated transport"/>
    <property type="evidence" value="ECO:0007669"/>
    <property type="project" value="TreeGrafter"/>
</dbReference>
<evidence type="ECO:0000256" key="10">
    <source>
        <dbReference type="ARBA" id="ARBA00032920"/>
    </source>
</evidence>
<evidence type="ECO:0000313" key="15">
    <source>
        <dbReference type="EnsemblPlants" id="LPERR11G06010.1"/>
    </source>
</evidence>
<feature type="repeat" description="WD" evidence="11">
    <location>
        <begin position="918"/>
        <end position="950"/>
    </location>
</feature>
<evidence type="ECO:0000256" key="1">
    <source>
        <dbReference type="ARBA" id="ARBA00004156"/>
    </source>
</evidence>
<dbReference type="GO" id="GO:0006888">
    <property type="term" value="P:endoplasmic reticulum to Golgi vesicle-mediated transport"/>
    <property type="evidence" value="ECO:0007669"/>
    <property type="project" value="TreeGrafter"/>
</dbReference>
<dbReference type="Gramene" id="LPERR11G06010.1">
    <property type="protein sequence ID" value="LPERR11G06010.1"/>
    <property type="gene ID" value="LPERR11G06010"/>
</dbReference>
<evidence type="ECO:0000256" key="4">
    <source>
        <dbReference type="ARBA" id="ARBA00022737"/>
    </source>
</evidence>
<accession>A0A0D9XQB5</accession>
<dbReference type="PANTHER" id="PTHR19876">
    <property type="entry name" value="COATOMER"/>
    <property type="match status" value="1"/>
</dbReference>
<dbReference type="InterPro" id="IPR036322">
    <property type="entry name" value="WD40_repeat_dom_sf"/>
</dbReference>
<evidence type="ECO:0000256" key="8">
    <source>
        <dbReference type="ARBA" id="ARBA00023329"/>
    </source>
</evidence>
<feature type="domain" description="Protein kinase" evidence="14">
    <location>
        <begin position="7"/>
        <end position="297"/>
    </location>
</feature>
<dbReference type="PROSITE" id="PS50294">
    <property type="entry name" value="WD_REPEATS_REGION"/>
    <property type="match status" value="5"/>
</dbReference>
<keyword evidence="4" id="KW-0677">Repeat</keyword>
<dbReference type="Proteomes" id="UP000032180">
    <property type="component" value="Chromosome 11"/>
</dbReference>
<dbReference type="PRINTS" id="PR00320">
    <property type="entry name" value="GPROTEINBRPT"/>
</dbReference>
<feature type="region of interest" description="Disordered" evidence="13">
    <location>
        <begin position="308"/>
        <end position="360"/>
    </location>
</feature>
<keyword evidence="8" id="KW-0968">Cytoplasmic vesicle</keyword>
<evidence type="ECO:0000256" key="9">
    <source>
        <dbReference type="ARBA" id="ARBA00025536"/>
    </source>
</evidence>
<evidence type="ECO:0000256" key="7">
    <source>
        <dbReference type="ARBA" id="ARBA00022840"/>
    </source>
</evidence>
<dbReference type="InterPro" id="IPR011009">
    <property type="entry name" value="Kinase-like_dom_sf"/>
</dbReference>
<dbReference type="InterPro" id="IPR050844">
    <property type="entry name" value="Coatomer_complex_subunit"/>
</dbReference>
<evidence type="ECO:0000256" key="2">
    <source>
        <dbReference type="ARBA" id="ARBA00022574"/>
    </source>
</evidence>
<reference evidence="16" key="2">
    <citation type="submission" date="2013-12" db="EMBL/GenBank/DDBJ databases">
        <authorList>
            <person name="Yu Y."/>
            <person name="Lee S."/>
            <person name="de Baynast K."/>
            <person name="Wissotski M."/>
            <person name="Liu L."/>
            <person name="Talag J."/>
            <person name="Goicoechea J."/>
            <person name="Angelova A."/>
            <person name="Jetty R."/>
            <person name="Kudrna D."/>
            <person name="Golser W."/>
            <person name="Rivera L."/>
            <person name="Zhang J."/>
            <person name="Wing R."/>
        </authorList>
    </citation>
    <scope>NUCLEOTIDE SEQUENCE</scope>
</reference>
<dbReference type="InterPro" id="IPR000719">
    <property type="entry name" value="Prot_kinase_dom"/>
</dbReference>
<dbReference type="FunFam" id="2.130.10.10:FF:000016">
    <property type="entry name" value="Coatomer alpha subunit, putative"/>
    <property type="match status" value="2"/>
</dbReference>
<dbReference type="PROSITE" id="PS50082">
    <property type="entry name" value="WD_REPEATS_2"/>
    <property type="match status" value="5"/>
</dbReference>
<dbReference type="GO" id="GO:0030126">
    <property type="term" value="C:COPI vesicle coat"/>
    <property type="evidence" value="ECO:0007669"/>
    <property type="project" value="TreeGrafter"/>
</dbReference>
<keyword evidence="6" id="KW-0418">Kinase</keyword>
<keyword evidence="5 12" id="KW-0547">Nucleotide-binding</keyword>
<proteinExistence type="predicted"/>
<dbReference type="InterPro" id="IPR008271">
    <property type="entry name" value="Ser/Thr_kinase_AS"/>
</dbReference>
<feature type="compositionally biased region" description="Basic and acidic residues" evidence="13">
    <location>
        <begin position="312"/>
        <end position="321"/>
    </location>
</feature>
<reference evidence="15" key="3">
    <citation type="submission" date="2015-04" db="UniProtKB">
        <authorList>
            <consortium name="EnsemblPlants"/>
        </authorList>
    </citation>
    <scope>IDENTIFICATION</scope>
</reference>
<comment type="subcellular location">
    <subcellularLocation>
        <location evidence="1">Cytoplasmic vesicle membrane</location>
    </subcellularLocation>
</comment>
<dbReference type="InterPro" id="IPR001680">
    <property type="entry name" value="WD40_rpt"/>
</dbReference>
<dbReference type="AlphaFoldDB" id="A0A0D9XQB5"/>
<dbReference type="PROSITE" id="PS50011">
    <property type="entry name" value="PROTEIN_KINASE_DOM"/>
    <property type="match status" value="1"/>
</dbReference>
<name>A0A0D9XQB5_9ORYZ</name>
<dbReference type="GO" id="GO:0004672">
    <property type="term" value="F:protein kinase activity"/>
    <property type="evidence" value="ECO:0007669"/>
    <property type="project" value="InterPro"/>
</dbReference>
<evidence type="ECO:0000256" key="12">
    <source>
        <dbReference type="PROSITE-ProRule" id="PRU10141"/>
    </source>
</evidence>
<feature type="repeat" description="WD" evidence="11">
    <location>
        <begin position="790"/>
        <end position="822"/>
    </location>
</feature>
<dbReference type="InterPro" id="IPR020472">
    <property type="entry name" value="WD40_PAC1"/>
</dbReference>
<evidence type="ECO:0000313" key="16">
    <source>
        <dbReference type="Proteomes" id="UP000032180"/>
    </source>
</evidence>
<feature type="repeat" description="WD" evidence="11">
    <location>
        <begin position="542"/>
        <end position="585"/>
    </location>
</feature>
<dbReference type="eggNOG" id="KOG1187">
    <property type="taxonomic scope" value="Eukaryota"/>
</dbReference>
<dbReference type="HOGENOM" id="CLU_006672_0_0_1"/>
<dbReference type="GO" id="GO:0005524">
    <property type="term" value="F:ATP binding"/>
    <property type="evidence" value="ECO:0007669"/>
    <property type="project" value="UniProtKB-UniRule"/>
</dbReference>
<evidence type="ECO:0000256" key="6">
    <source>
        <dbReference type="ARBA" id="ARBA00022777"/>
    </source>
</evidence>
<dbReference type="SMART" id="SM00220">
    <property type="entry name" value="S_TKc"/>
    <property type="match status" value="1"/>
</dbReference>
<dbReference type="PROSITE" id="PS00107">
    <property type="entry name" value="PROTEIN_KINASE_ATP"/>
    <property type="match status" value="1"/>
</dbReference>
<dbReference type="InterPro" id="IPR015943">
    <property type="entry name" value="WD40/YVTN_repeat-like_dom_sf"/>
</dbReference>